<dbReference type="Gene3D" id="2.30.30.100">
    <property type="match status" value="1"/>
</dbReference>
<reference evidence="5 6" key="1">
    <citation type="submission" date="2019-07" db="EMBL/GenBank/DDBJ databases">
        <title>Hymenobacter sp. straun FUR1 Genome sequencing and assembly.</title>
        <authorList>
            <person name="Chhetri G."/>
        </authorList>
    </citation>
    <scope>NUCLEOTIDE SEQUENCE [LARGE SCALE GENOMIC DNA]</scope>
    <source>
        <strain evidence="5 6">Fur1</strain>
    </source>
</reference>
<dbReference type="NCBIfam" id="TIGR04183">
    <property type="entry name" value="Por_Secre_tail"/>
    <property type="match status" value="1"/>
</dbReference>
<dbReference type="InterPro" id="IPR014756">
    <property type="entry name" value="Ig_E-set"/>
</dbReference>
<comment type="caution">
    <text evidence="5">The sequence shown here is derived from an EMBL/GenBank/DDBJ whole genome shotgun (WGS) entry which is preliminary data.</text>
</comment>
<dbReference type="InterPro" id="IPR026444">
    <property type="entry name" value="Secre_tail"/>
</dbReference>
<dbReference type="RefSeq" id="WP_144849587.1">
    <property type="nucleotide sequence ID" value="NZ_VMRJ01000004.1"/>
</dbReference>
<evidence type="ECO:0000259" key="3">
    <source>
        <dbReference type="Pfam" id="PF13205"/>
    </source>
</evidence>
<organism evidence="5 6">
    <name type="scientific">Hymenobacter setariae</name>
    <dbReference type="NCBI Taxonomy" id="2594794"/>
    <lineage>
        <taxon>Bacteria</taxon>
        <taxon>Pseudomonadati</taxon>
        <taxon>Bacteroidota</taxon>
        <taxon>Cytophagia</taxon>
        <taxon>Cytophagales</taxon>
        <taxon>Hymenobacteraceae</taxon>
        <taxon>Hymenobacter</taxon>
    </lineage>
</organism>
<evidence type="ECO:0000313" key="6">
    <source>
        <dbReference type="Proteomes" id="UP000317624"/>
    </source>
</evidence>
<dbReference type="InterPro" id="IPR013783">
    <property type="entry name" value="Ig-like_fold"/>
</dbReference>
<keyword evidence="1 2" id="KW-0732">Signal</keyword>
<dbReference type="SUPFAM" id="SSF69318">
    <property type="entry name" value="Integrin alpha N-terminal domain"/>
    <property type="match status" value="2"/>
</dbReference>
<dbReference type="InterPro" id="IPR032812">
    <property type="entry name" value="SbsA_Ig"/>
</dbReference>
<dbReference type="Gene3D" id="2.130.10.130">
    <property type="entry name" value="Integrin alpha, N-terminal"/>
    <property type="match status" value="1"/>
</dbReference>
<evidence type="ECO:0000313" key="5">
    <source>
        <dbReference type="EMBL" id="TVT39082.1"/>
    </source>
</evidence>
<accession>A0A558BRE6</accession>
<evidence type="ECO:0000256" key="1">
    <source>
        <dbReference type="ARBA" id="ARBA00022729"/>
    </source>
</evidence>
<keyword evidence="6" id="KW-1185">Reference proteome</keyword>
<sequence length="674" mass="69186">MKQLYYSLIGLFAFTSSLRAQTPTLTTVSPARQAVNAPRTTAIQCTFSQAVTGASEIRVFSNRWRGHRTGIASGDGTATLKLQPTQVFAPGEQVSVTLPASVRGAGATGQALANGQVVQFRVAAGPATGNFTNGARLGETGTALYEPTLADVNNDGKLDFLVADAIESRVNVRLGDGLGSFGASTYFLTADNPQGIIVADFTNDGNLDLASVASEPFNRVINVAPGNGQGSFDVAQASRLPVTALPLYTQAADVNADGNLDLLFLEYQFSSPAYAVLQVNLGNGKGDFNSLPKLPLDVGYGGLRLADLNNDGRLDCLVANSVTGQLKTYLGDGTGAFALATTPALAIPTSATVGTYPVGQPVISEVADFTGDGLLDALILDATAYTLRLYPGTGQGGFGAAIATLTVPNLRQGFVADLEGDGDLDILATVPTGSYVAQGGYAVSRWLNNGTGSFTAGTPITGPATKLATGDINNDGTTDIVLVSEVSLDTGSPAIYPRLGQSLATAPTITFFSPSLATSGLLVTVQGTNLTGATLVLVGGVPVTNFTLDPATGALTFLPPSYTPGGLITVVTPTGTATSGARLAITVLANRTKADELPIQCYPNPTRGLVHLDQLAATGPLQADCYNSLGQLVRSISVSASPSPTLDLGGLTPGLYTLRLLANTGSTTRQILLE</sequence>
<dbReference type="Pfam" id="PF13205">
    <property type="entry name" value="Big_5"/>
    <property type="match status" value="1"/>
</dbReference>
<feature type="chain" id="PRO_5035306707" evidence="2">
    <location>
        <begin position="21"/>
        <end position="674"/>
    </location>
</feature>
<dbReference type="Pfam" id="PF13517">
    <property type="entry name" value="FG-GAP_3"/>
    <property type="match status" value="3"/>
</dbReference>
<dbReference type="SUPFAM" id="SSF81296">
    <property type="entry name" value="E set domains"/>
    <property type="match status" value="1"/>
</dbReference>
<dbReference type="InterPro" id="IPR028994">
    <property type="entry name" value="Integrin_alpha_N"/>
</dbReference>
<dbReference type="Pfam" id="PF18962">
    <property type="entry name" value="Por_Secre_tail"/>
    <property type="match status" value="1"/>
</dbReference>
<proteinExistence type="predicted"/>
<dbReference type="PANTHER" id="PTHR44103:SF1">
    <property type="entry name" value="PROPROTEIN CONVERTASE P"/>
    <property type="match status" value="1"/>
</dbReference>
<gene>
    <name evidence="5" type="ORF">FNT36_15575</name>
</gene>
<feature type="domain" description="SbsA Ig-like" evidence="3">
    <location>
        <begin position="21"/>
        <end position="121"/>
    </location>
</feature>
<dbReference type="InterPro" id="IPR013517">
    <property type="entry name" value="FG-GAP"/>
</dbReference>
<name>A0A558BRE6_9BACT</name>
<dbReference type="EMBL" id="VMRJ01000004">
    <property type="protein sequence ID" value="TVT39082.1"/>
    <property type="molecule type" value="Genomic_DNA"/>
</dbReference>
<protein>
    <submittedName>
        <fullName evidence="5">T9SS type A sorting domain-containing protein</fullName>
    </submittedName>
</protein>
<dbReference type="AlphaFoldDB" id="A0A558BRE6"/>
<evidence type="ECO:0000259" key="4">
    <source>
        <dbReference type="Pfam" id="PF18962"/>
    </source>
</evidence>
<dbReference type="PANTHER" id="PTHR44103">
    <property type="entry name" value="PROPROTEIN CONVERTASE P"/>
    <property type="match status" value="1"/>
</dbReference>
<feature type="signal peptide" evidence="2">
    <location>
        <begin position="1"/>
        <end position="20"/>
    </location>
</feature>
<feature type="domain" description="Secretion system C-terminal sorting" evidence="4">
    <location>
        <begin position="602"/>
        <end position="671"/>
    </location>
</feature>
<dbReference type="Proteomes" id="UP000317624">
    <property type="component" value="Unassembled WGS sequence"/>
</dbReference>
<evidence type="ECO:0000256" key="2">
    <source>
        <dbReference type="SAM" id="SignalP"/>
    </source>
</evidence>
<dbReference type="OrthoDB" id="9764271at2"/>
<dbReference type="Gene3D" id="2.60.40.10">
    <property type="entry name" value="Immunoglobulins"/>
    <property type="match status" value="1"/>
</dbReference>